<dbReference type="PANTHER" id="PTHR30441">
    <property type="entry name" value="DUF748 DOMAIN-CONTAINING PROTEIN"/>
    <property type="match status" value="1"/>
</dbReference>
<protein>
    <submittedName>
        <fullName evidence="2">AsmA family protein</fullName>
    </submittedName>
</protein>
<organism evidence="2 3">
    <name type="scientific">Pseudaquabacterium terrae</name>
    <dbReference type="NCBI Taxonomy" id="2732868"/>
    <lineage>
        <taxon>Bacteria</taxon>
        <taxon>Pseudomonadati</taxon>
        <taxon>Pseudomonadota</taxon>
        <taxon>Betaproteobacteria</taxon>
        <taxon>Burkholderiales</taxon>
        <taxon>Sphaerotilaceae</taxon>
        <taxon>Pseudaquabacterium</taxon>
    </lineage>
</organism>
<evidence type="ECO:0000313" key="3">
    <source>
        <dbReference type="Proteomes" id="UP000737171"/>
    </source>
</evidence>
<name>A0ABX2EHU8_9BURK</name>
<dbReference type="InterPro" id="IPR007844">
    <property type="entry name" value="AsmA"/>
</dbReference>
<evidence type="ECO:0000313" key="2">
    <source>
        <dbReference type="EMBL" id="NRF68156.1"/>
    </source>
</evidence>
<proteinExistence type="predicted"/>
<gene>
    <name evidence="2" type="ORF">HLB44_14275</name>
</gene>
<dbReference type="Proteomes" id="UP000737171">
    <property type="component" value="Unassembled WGS sequence"/>
</dbReference>
<accession>A0ABX2EHU8</accession>
<dbReference type="RefSeq" id="WP_173123547.1">
    <property type="nucleotide sequence ID" value="NZ_JABRWJ010000004.1"/>
</dbReference>
<dbReference type="Pfam" id="PF05170">
    <property type="entry name" value="AsmA"/>
    <property type="match status" value="1"/>
</dbReference>
<dbReference type="PANTHER" id="PTHR30441:SF9">
    <property type="entry name" value="ASMA FAMILY PROTEIN YHJG"/>
    <property type="match status" value="1"/>
</dbReference>
<reference evidence="2 3" key="1">
    <citation type="submission" date="2020-05" db="EMBL/GenBank/DDBJ databases">
        <title>Aquincola sp. isolate from soil.</title>
        <authorList>
            <person name="Han J."/>
            <person name="Kim D.-U."/>
        </authorList>
    </citation>
    <scope>NUCLEOTIDE SEQUENCE [LARGE SCALE GENOMIC DNA]</scope>
    <source>
        <strain evidence="2 3">S2</strain>
    </source>
</reference>
<dbReference type="EMBL" id="JABRWJ010000004">
    <property type="protein sequence ID" value="NRF68156.1"/>
    <property type="molecule type" value="Genomic_DNA"/>
</dbReference>
<comment type="caution">
    <text evidence="2">The sequence shown here is derived from an EMBL/GenBank/DDBJ whole genome shotgun (WGS) entry which is preliminary data.</text>
</comment>
<keyword evidence="3" id="KW-1185">Reference proteome</keyword>
<sequence length="679" mass="73563">MHRLHLHRPKHPLLWTLIALPLVLLAAVAWCEWAGWPFLQQPAERWLSKRLERPVSFAPGDATPDPFRLRLLGSVRLDAKRLQIDNPPWSTRQPMTVAHDAKLRLRWSDLLALRRGEPLQVESLTSERLQLQLERRADGAASWHFGPQQARDGNVQPKFNGVHFERLTLRNGTLYLNDAPLQLVIDAQASLDESASATGAGLVGRGEGRYHDHPLRVSLRAGSALAGLSADPNSAPVPVQLQVQAGPSRLRFDGLASDLLGRLKLSGSYEVAGPSLAEVGKPFSITLPTTGAFSMNGNLRHEGTRWHSVVHRAQVGRSILAGEFDFDRPPDALPRLVGRLNGPLLWLADLGPAVGATPGVKAAVRAKGRVLPDRSFDLPSLKMMNADVRIDLDRLEPGGDKLIALKPLRGRLVLQDGVLRIQEIDAQWAAGRLRGTLQVDGRKSVADWQANLVASGLVMERWLRMTRKEGQPPYVTGLLGGRIDLRGQGRSTAEFLASADGRAVLHWTRGTISHLVVEGAGIDIAQALGVMIRGDKPLPVTCGAADLHIADGRVDPKVLIVDTTDSTIYGDGAMSLATERLALVARVEPKDMSPVALRTPLHIDGTFADPKVSLEKGPLVRRLVPSVLLAMLNPLAGLLPLIDAGDDDARSAIAGCRALSEQLSASTRPAPNPSKARRG</sequence>
<feature type="domain" description="AsmA" evidence="1">
    <location>
        <begin position="202"/>
        <end position="556"/>
    </location>
</feature>
<evidence type="ECO:0000259" key="1">
    <source>
        <dbReference type="Pfam" id="PF05170"/>
    </source>
</evidence>
<dbReference type="InterPro" id="IPR052894">
    <property type="entry name" value="AsmA-related"/>
</dbReference>